<proteinExistence type="predicted"/>
<feature type="chain" id="PRO_5044022655" evidence="1">
    <location>
        <begin position="25"/>
        <end position="108"/>
    </location>
</feature>
<evidence type="ECO:0000313" key="3">
    <source>
        <dbReference type="Proteomes" id="UP001054945"/>
    </source>
</evidence>
<name>A0AAV4Y2W1_CAEEX</name>
<dbReference type="AlphaFoldDB" id="A0AAV4Y2W1"/>
<dbReference type="EMBL" id="BPLR01001198">
    <property type="protein sequence ID" value="GIZ00731.1"/>
    <property type="molecule type" value="Genomic_DNA"/>
</dbReference>
<gene>
    <name evidence="2" type="ORF">CEXT_555191</name>
</gene>
<sequence length="108" mass="12281">MEILITFGLHHFTILRTFVMSCQCGSTRKRPVTKYLFLAGSHQQMFAVNTEDKQNTRIRLHALLRRDLPPPPLPSLTPVLGALTETHLLSDQKEPNHFPSHTPAQNDL</sequence>
<evidence type="ECO:0000313" key="2">
    <source>
        <dbReference type="EMBL" id="GIZ00731.1"/>
    </source>
</evidence>
<organism evidence="2 3">
    <name type="scientific">Caerostris extrusa</name>
    <name type="common">Bark spider</name>
    <name type="synonym">Caerostris bankana</name>
    <dbReference type="NCBI Taxonomy" id="172846"/>
    <lineage>
        <taxon>Eukaryota</taxon>
        <taxon>Metazoa</taxon>
        <taxon>Ecdysozoa</taxon>
        <taxon>Arthropoda</taxon>
        <taxon>Chelicerata</taxon>
        <taxon>Arachnida</taxon>
        <taxon>Araneae</taxon>
        <taxon>Araneomorphae</taxon>
        <taxon>Entelegynae</taxon>
        <taxon>Araneoidea</taxon>
        <taxon>Araneidae</taxon>
        <taxon>Caerostris</taxon>
    </lineage>
</organism>
<comment type="caution">
    <text evidence="2">The sequence shown here is derived from an EMBL/GenBank/DDBJ whole genome shotgun (WGS) entry which is preliminary data.</text>
</comment>
<keyword evidence="3" id="KW-1185">Reference proteome</keyword>
<feature type="signal peptide" evidence="1">
    <location>
        <begin position="1"/>
        <end position="24"/>
    </location>
</feature>
<evidence type="ECO:0000256" key="1">
    <source>
        <dbReference type="SAM" id="SignalP"/>
    </source>
</evidence>
<accession>A0AAV4Y2W1</accession>
<dbReference type="Proteomes" id="UP001054945">
    <property type="component" value="Unassembled WGS sequence"/>
</dbReference>
<protein>
    <submittedName>
        <fullName evidence="2">Uncharacterized protein</fullName>
    </submittedName>
</protein>
<reference evidence="2 3" key="1">
    <citation type="submission" date="2021-06" db="EMBL/GenBank/DDBJ databases">
        <title>Caerostris extrusa draft genome.</title>
        <authorList>
            <person name="Kono N."/>
            <person name="Arakawa K."/>
        </authorList>
    </citation>
    <scope>NUCLEOTIDE SEQUENCE [LARGE SCALE GENOMIC DNA]</scope>
</reference>
<keyword evidence="1" id="KW-0732">Signal</keyword>